<evidence type="ECO:0000313" key="4">
    <source>
        <dbReference type="Proteomes" id="UP001271769"/>
    </source>
</evidence>
<dbReference type="Pfam" id="PF02589">
    <property type="entry name" value="LUD_dom"/>
    <property type="match status" value="1"/>
</dbReference>
<name>A0ABU5DXC7_9PROT</name>
<dbReference type="SUPFAM" id="SSF100950">
    <property type="entry name" value="NagB/RpiA/CoA transferase-like"/>
    <property type="match status" value="1"/>
</dbReference>
<dbReference type="InterPro" id="IPR024185">
    <property type="entry name" value="FTHF_cligase-like_sf"/>
</dbReference>
<dbReference type="RefSeq" id="WP_320500381.1">
    <property type="nucleotide sequence ID" value="NZ_JAXCLX010000001.1"/>
</dbReference>
<evidence type="ECO:0000259" key="2">
    <source>
        <dbReference type="Pfam" id="PF02589"/>
    </source>
</evidence>
<dbReference type="Gene3D" id="3.40.50.10420">
    <property type="entry name" value="NagB/RpiA/CoA transferase-like"/>
    <property type="match status" value="1"/>
</dbReference>
<reference evidence="3 4" key="1">
    <citation type="journal article" date="2013" name="Antonie Van Leeuwenhoek">
        <title>Dongia rigui sp. nov., isolated from freshwater of a large wetland in Korea.</title>
        <authorList>
            <person name="Baik K.S."/>
            <person name="Hwang Y.M."/>
            <person name="Choi J.S."/>
            <person name="Kwon J."/>
            <person name="Seong C.N."/>
        </authorList>
    </citation>
    <scope>NUCLEOTIDE SEQUENCE [LARGE SCALE GENOMIC DNA]</scope>
    <source>
        <strain evidence="3 4">04SU4-P</strain>
    </source>
</reference>
<dbReference type="PANTHER" id="PTHR43682">
    <property type="entry name" value="LACTATE UTILIZATION PROTEIN C"/>
    <property type="match status" value="1"/>
</dbReference>
<feature type="region of interest" description="Disordered" evidence="1">
    <location>
        <begin position="18"/>
        <end position="37"/>
    </location>
</feature>
<comment type="caution">
    <text evidence="3">The sequence shown here is derived from an EMBL/GenBank/DDBJ whole genome shotgun (WGS) entry which is preliminary data.</text>
</comment>
<evidence type="ECO:0000256" key="1">
    <source>
        <dbReference type="SAM" id="MobiDB-lite"/>
    </source>
</evidence>
<feature type="domain" description="LUD" evidence="2">
    <location>
        <begin position="126"/>
        <end position="219"/>
    </location>
</feature>
<dbReference type="EMBL" id="JAXCLX010000001">
    <property type="protein sequence ID" value="MDY0871958.1"/>
    <property type="molecule type" value="Genomic_DNA"/>
</dbReference>
<organism evidence="3 4">
    <name type="scientific">Dongia rigui</name>
    <dbReference type="NCBI Taxonomy" id="940149"/>
    <lineage>
        <taxon>Bacteria</taxon>
        <taxon>Pseudomonadati</taxon>
        <taxon>Pseudomonadota</taxon>
        <taxon>Alphaproteobacteria</taxon>
        <taxon>Rhodospirillales</taxon>
        <taxon>Dongiaceae</taxon>
        <taxon>Dongia</taxon>
    </lineage>
</organism>
<dbReference type="InterPro" id="IPR037171">
    <property type="entry name" value="NagB/RpiA_transferase-like"/>
</dbReference>
<dbReference type="InterPro" id="IPR003741">
    <property type="entry name" value="LUD_dom"/>
</dbReference>
<evidence type="ECO:0000313" key="3">
    <source>
        <dbReference type="EMBL" id="MDY0871958.1"/>
    </source>
</evidence>
<proteinExistence type="predicted"/>
<dbReference type="Proteomes" id="UP001271769">
    <property type="component" value="Unassembled WGS sequence"/>
</dbReference>
<gene>
    <name evidence="3" type="ORF">SMD31_08490</name>
</gene>
<protein>
    <submittedName>
        <fullName evidence="3">LUD domain-containing protein</fullName>
    </submittedName>
</protein>
<dbReference type="PANTHER" id="PTHR43682:SF1">
    <property type="entry name" value="LACTATE UTILIZATION PROTEIN C"/>
    <property type="match status" value="1"/>
</dbReference>
<sequence>MTTGTGRDRMLASIKAGISRQAERRHGSAGPAKPAPIIPARATAPGVDVVDLFRTMLIAAKATLDEVKTRDDVPAAVQKYLAANNAEARIRLSPDKRVSSIAWDKVPLLEISSGRSHGKDPTSVTPAVAVVAETGTVILQSSSETPTTLHFLPDQHVVVVAKSQIVGTYEDALARVKRGPDGGLPRTVNFVTGPSRSADIGKILLMGAHGPKKLHVIVVDEEL</sequence>
<accession>A0ABU5DXC7</accession>
<keyword evidence="4" id="KW-1185">Reference proteome</keyword>